<evidence type="ECO:0000313" key="4">
    <source>
        <dbReference type="Proteomes" id="UP001189429"/>
    </source>
</evidence>
<dbReference type="EMBL" id="CAUYUJ010022655">
    <property type="protein sequence ID" value="CAK0911855.1"/>
    <property type="molecule type" value="Genomic_DNA"/>
</dbReference>
<evidence type="ECO:0000256" key="1">
    <source>
        <dbReference type="SAM" id="MobiDB-lite"/>
    </source>
</evidence>
<evidence type="ECO:0000313" key="3">
    <source>
        <dbReference type="EMBL" id="CAK0911855.1"/>
    </source>
</evidence>
<evidence type="ECO:0000259" key="2">
    <source>
        <dbReference type="Pfam" id="PF20209"/>
    </source>
</evidence>
<dbReference type="InterPro" id="IPR046700">
    <property type="entry name" value="DUF6570"/>
</dbReference>
<name>A0ABN9YG67_9DINO</name>
<comment type="caution">
    <text evidence="3">The sequence shown here is derived from an EMBL/GenBank/DDBJ whole genome shotgun (WGS) entry which is preliminary data.</text>
</comment>
<feature type="non-terminal residue" evidence="3">
    <location>
        <position position="1"/>
    </location>
</feature>
<reference evidence="3" key="1">
    <citation type="submission" date="2023-10" db="EMBL/GenBank/DDBJ databases">
        <authorList>
            <person name="Chen Y."/>
            <person name="Shah S."/>
            <person name="Dougan E. K."/>
            <person name="Thang M."/>
            <person name="Chan C."/>
        </authorList>
    </citation>
    <scope>NUCLEOTIDE SEQUENCE [LARGE SCALE GENOMIC DNA]</scope>
</reference>
<feature type="region of interest" description="Disordered" evidence="1">
    <location>
        <begin position="571"/>
        <end position="610"/>
    </location>
</feature>
<dbReference type="Proteomes" id="UP001189429">
    <property type="component" value="Unassembled WGS sequence"/>
</dbReference>
<proteinExistence type="predicted"/>
<protein>
    <recommendedName>
        <fullName evidence="2">DUF6570 domain-containing protein</fullName>
    </recommendedName>
</protein>
<accession>A0ABN9YG67</accession>
<feature type="compositionally biased region" description="Low complexity" evidence="1">
    <location>
        <begin position="262"/>
        <end position="275"/>
    </location>
</feature>
<dbReference type="Pfam" id="PF20209">
    <property type="entry name" value="DUF6570"/>
    <property type="match status" value="1"/>
</dbReference>
<feature type="compositionally biased region" description="Basic and acidic residues" evidence="1">
    <location>
        <begin position="281"/>
        <end position="323"/>
    </location>
</feature>
<feature type="domain" description="DUF6570" evidence="2">
    <location>
        <begin position="429"/>
        <end position="541"/>
    </location>
</feature>
<feature type="non-terminal residue" evidence="3">
    <location>
        <position position="888"/>
    </location>
</feature>
<gene>
    <name evidence="3" type="ORF">PCOR1329_LOCUS85601</name>
</gene>
<sequence>VDPESTCLDTVPLLGKLVSYFLYPGKYPGETQKGASEFATFLLGCLDNAQDLRTRVFGSGASVAVDGQILCEASPEAQVAAAAGNVNVAGVPMVSSTRDAAIAAPSPALMLRVENTCELGGVRHSVTARADWGTAEFEVTVAGAEDTVAHRVASFVAREAAGDVSADQRTRSGHYLTFAHSDDAWFEMNDDKVMRLHEPPDHFPHLVLPTRVETATGRRLRGKQARADPRTMLDLLTGKVAEAASATQRQADRRAQGHARQARGQEPAGASSQGGTQHGHGGRDRSGRQQNRSGREQGRRGREQGRSGREQDRSGREQGDWLEHVNEEHRGGGQRYRNALFAPESLCPHKTMGQAAAALPDPETNHEAWNLIPKEELLASAVNTRVGDSQDRRPVLPRKRRVNDAQASGHEKVNVCQECFDNFKKKSPTMCKYALANHAWTGRWPPLFRDTTLAHEMLLALARAVATEVVLRTDQRSKAETAGCQTARPWDFLAHQSGFTGCAVLFGNALCTEALTRFPTPDPGKSFAVSFTGPPSQGDEGADEAAYFRKTNVAYAETTYDADLVAQWRQAGDEKRAPPPISDSAVEAPMETDDPGAVLPSGPGGATAAGHADRIDEDVLLERQSRVVAASHPDDIPGAKAHESCTQITSLQHQLEELDAAAARSVAAEAESILESQVDGNDSCLQDEAGRERILEQCAKVRKLAQKATSEQSQRKMLAELQRLLRGVDYQVARGSRPFSLFNWEAMTQELEHTVDGEDDEQYKCAFLTSGGMKIAEQLLKLTPEEQMGHADIMGTDGHRRLCRHEGNAYMTLFGEPVALCTPNLADAKRPLLLYWDMMKRLAGYPVGQTVVLDKMMKLFFMHASGARPELLKNRRRARPSADQCADG</sequence>
<keyword evidence="4" id="KW-1185">Reference proteome</keyword>
<organism evidence="3 4">
    <name type="scientific">Prorocentrum cordatum</name>
    <dbReference type="NCBI Taxonomy" id="2364126"/>
    <lineage>
        <taxon>Eukaryota</taxon>
        <taxon>Sar</taxon>
        <taxon>Alveolata</taxon>
        <taxon>Dinophyceae</taxon>
        <taxon>Prorocentrales</taxon>
        <taxon>Prorocentraceae</taxon>
        <taxon>Prorocentrum</taxon>
    </lineage>
</organism>
<feature type="region of interest" description="Disordered" evidence="1">
    <location>
        <begin position="243"/>
        <end position="323"/>
    </location>
</feature>